<dbReference type="EMBL" id="LAZR01001702">
    <property type="protein sequence ID" value="KKN40500.1"/>
    <property type="molecule type" value="Genomic_DNA"/>
</dbReference>
<sequence length="191" mass="22014">METVICLHVEIIDSSTHLGKCRICGQERFYDPLTPGKNIVTKRGSIDGKLTEVTPPKKRRKGAGESSPTSSKPPEDTQDTPSSKKRGRFFKRRPLSYWKRNREELTADYRSMTLKDFFEKWHISSSTWIKIRDRLGIPKNSMLPKEKSPKKIIGRAETVVEAKRVTKQPDSEPFQTGPLNKREGVRAIWRF</sequence>
<dbReference type="AlphaFoldDB" id="A0A0F9Q938"/>
<feature type="region of interest" description="Disordered" evidence="1">
    <location>
        <begin position="40"/>
        <end position="86"/>
    </location>
</feature>
<name>A0A0F9Q938_9ZZZZ</name>
<comment type="caution">
    <text evidence="2">The sequence shown here is derived from an EMBL/GenBank/DDBJ whole genome shotgun (WGS) entry which is preliminary data.</text>
</comment>
<evidence type="ECO:0000256" key="1">
    <source>
        <dbReference type="SAM" id="MobiDB-lite"/>
    </source>
</evidence>
<organism evidence="2">
    <name type="scientific">marine sediment metagenome</name>
    <dbReference type="NCBI Taxonomy" id="412755"/>
    <lineage>
        <taxon>unclassified sequences</taxon>
        <taxon>metagenomes</taxon>
        <taxon>ecological metagenomes</taxon>
    </lineage>
</organism>
<accession>A0A0F9Q938</accession>
<gene>
    <name evidence="2" type="ORF">LCGC14_0732890</name>
</gene>
<evidence type="ECO:0000313" key="2">
    <source>
        <dbReference type="EMBL" id="KKN40500.1"/>
    </source>
</evidence>
<protein>
    <submittedName>
        <fullName evidence="2">Uncharacterized protein</fullName>
    </submittedName>
</protein>
<reference evidence="2" key="1">
    <citation type="journal article" date="2015" name="Nature">
        <title>Complex archaea that bridge the gap between prokaryotes and eukaryotes.</title>
        <authorList>
            <person name="Spang A."/>
            <person name="Saw J.H."/>
            <person name="Jorgensen S.L."/>
            <person name="Zaremba-Niedzwiedzka K."/>
            <person name="Martijn J."/>
            <person name="Lind A.E."/>
            <person name="van Eijk R."/>
            <person name="Schleper C."/>
            <person name="Guy L."/>
            <person name="Ettema T.J."/>
        </authorList>
    </citation>
    <scope>NUCLEOTIDE SEQUENCE</scope>
</reference>
<proteinExistence type="predicted"/>